<dbReference type="GO" id="GO:0005829">
    <property type="term" value="C:cytosol"/>
    <property type="evidence" value="ECO:0007669"/>
    <property type="project" value="TreeGrafter"/>
</dbReference>
<reference evidence="4" key="2">
    <citation type="journal article" date="2015" name="Data Brief">
        <title>Shoot transcriptome of the giant reed, Arundo donax.</title>
        <authorList>
            <person name="Barrero R.A."/>
            <person name="Guerrero F.D."/>
            <person name="Moolhuijzen P."/>
            <person name="Goolsby J.A."/>
            <person name="Tidwell J."/>
            <person name="Bellgard S.E."/>
            <person name="Bellgard M.I."/>
        </authorList>
    </citation>
    <scope>NUCLEOTIDE SEQUENCE</scope>
    <source>
        <tissue evidence="4">Shoot tissue taken approximately 20 cm above the soil surface</tissue>
    </source>
</reference>
<evidence type="ECO:0000313" key="4">
    <source>
        <dbReference type="EMBL" id="JAD81503.1"/>
    </source>
</evidence>
<name>A0A0A9D482_ARUDO</name>
<dbReference type="InterPro" id="IPR018200">
    <property type="entry name" value="USP_CS"/>
</dbReference>
<sequence>MVKQVFGGQLKSQLSCCKCGHISETFEPILDLSLGIDQVDHLVDALESFTKVEQIGDSEEKLTCEHCNAQVCKKKRLTLDKAPDAIAFQLKRFTTIDNSIEKIDKHVVYPPELDLKPFHSNPDTVGELKYDLYGVVEHSGLPNYGHYVCTIRSSPSTWYWMNDSHVDSITDASALNQEAYILFYVRQGKFPWFSSLLEGKDAQHDETTRGASPVSVLENIDANCSTSSGEGSSSSSGDKLEKNETRRCNELEKDEISQYKSSFLPGEPPSMRSPTGASNSYNIEDETSPCRVSLHVDASVRYTRTVETTNLNRPSTPPRPKRLWSDNDLGVFDFEYLDEDTPLLPGLKIKPKVKKAKAASASKAMKGPSVDQDAMRLMRGMPASRRKSLMDCMPTQPNATQESRGCPASDPLDKRKRKLVRQY</sequence>
<dbReference type="SUPFAM" id="SSF54001">
    <property type="entry name" value="Cysteine proteinases"/>
    <property type="match status" value="1"/>
</dbReference>
<proteinExistence type="inferred from homology"/>
<protein>
    <recommendedName>
        <fullName evidence="3">USP domain-containing protein</fullName>
    </recommendedName>
</protein>
<dbReference type="InterPro" id="IPR028889">
    <property type="entry name" value="USP"/>
</dbReference>
<dbReference type="AlphaFoldDB" id="A0A0A9D482"/>
<organism evidence="4">
    <name type="scientific">Arundo donax</name>
    <name type="common">Giant reed</name>
    <name type="synonym">Donax arundinaceus</name>
    <dbReference type="NCBI Taxonomy" id="35708"/>
    <lineage>
        <taxon>Eukaryota</taxon>
        <taxon>Viridiplantae</taxon>
        <taxon>Streptophyta</taxon>
        <taxon>Embryophyta</taxon>
        <taxon>Tracheophyta</taxon>
        <taxon>Spermatophyta</taxon>
        <taxon>Magnoliopsida</taxon>
        <taxon>Liliopsida</taxon>
        <taxon>Poales</taxon>
        <taxon>Poaceae</taxon>
        <taxon>PACMAD clade</taxon>
        <taxon>Arundinoideae</taxon>
        <taxon>Arundineae</taxon>
        <taxon>Arundo</taxon>
    </lineage>
</organism>
<dbReference type="InterPro" id="IPR001394">
    <property type="entry name" value="Peptidase_C19_UCH"/>
</dbReference>
<evidence type="ECO:0000256" key="1">
    <source>
        <dbReference type="ARBA" id="ARBA00009085"/>
    </source>
</evidence>
<dbReference type="PROSITE" id="PS00973">
    <property type="entry name" value="USP_2"/>
    <property type="match status" value="1"/>
</dbReference>
<dbReference type="InterPro" id="IPR050164">
    <property type="entry name" value="Peptidase_C19"/>
</dbReference>
<dbReference type="GO" id="GO:0004843">
    <property type="term" value="F:cysteine-type deubiquitinase activity"/>
    <property type="evidence" value="ECO:0007669"/>
    <property type="project" value="InterPro"/>
</dbReference>
<dbReference type="PANTHER" id="PTHR24006">
    <property type="entry name" value="UBIQUITIN CARBOXYL-TERMINAL HYDROLASE"/>
    <property type="match status" value="1"/>
</dbReference>
<dbReference type="EMBL" id="GBRH01216392">
    <property type="protein sequence ID" value="JAD81503.1"/>
    <property type="molecule type" value="Transcribed_RNA"/>
</dbReference>
<feature type="region of interest" description="Disordered" evidence="2">
    <location>
        <begin position="385"/>
        <end position="423"/>
    </location>
</feature>
<feature type="region of interest" description="Disordered" evidence="2">
    <location>
        <begin position="222"/>
        <end position="284"/>
    </location>
</feature>
<feature type="domain" description="USP" evidence="3">
    <location>
        <begin position="1"/>
        <end position="187"/>
    </location>
</feature>
<dbReference type="Pfam" id="PF00443">
    <property type="entry name" value="UCH"/>
    <property type="match status" value="1"/>
</dbReference>
<accession>A0A0A9D482</accession>
<reference evidence="4" key="1">
    <citation type="submission" date="2014-09" db="EMBL/GenBank/DDBJ databases">
        <authorList>
            <person name="Magalhaes I.L.F."/>
            <person name="Oliveira U."/>
            <person name="Santos F.R."/>
            <person name="Vidigal T.H.D.A."/>
            <person name="Brescovit A.D."/>
            <person name="Santos A.J."/>
        </authorList>
    </citation>
    <scope>NUCLEOTIDE SEQUENCE</scope>
    <source>
        <tissue evidence="4">Shoot tissue taken approximately 20 cm above the soil surface</tissue>
    </source>
</reference>
<comment type="similarity">
    <text evidence="1">Belongs to the peptidase C19 family.</text>
</comment>
<dbReference type="InterPro" id="IPR038765">
    <property type="entry name" value="Papain-like_cys_pep_sf"/>
</dbReference>
<dbReference type="PANTHER" id="PTHR24006:SF747">
    <property type="entry name" value="UBIQUITIN CARBOXYL-TERMINAL HYDROLASE 20"/>
    <property type="match status" value="1"/>
</dbReference>
<feature type="compositionally biased region" description="Low complexity" evidence="2">
    <location>
        <begin position="225"/>
        <end position="237"/>
    </location>
</feature>
<dbReference type="GO" id="GO:0016579">
    <property type="term" value="P:protein deubiquitination"/>
    <property type="evidence" value="ECO:0007669"/>
    <property type="project" value="InterPro"/>
</dbReference>
<dbReference type="PROSITE" id="PS50235">
    <property type="entry name" value="USP_3"/>
    <property type="match status" value="1"/>
</dbReference>
<evidence type="ECO:0000256" key="2">
    <source>
        <dbReference type="SAM" id="MobiDB-lite"/>
    </source>
</evidence>
<dbReference type="GO" id="GO:0005634">
    <property type="term" value="C:nucleus"/>
    <property type="evidence" value="ECO:0007669"/>
    <property type="project" value="TreeGrafter"/>
</dbReference>
<feature type="compositionally biased region" description="Polar residues" evidence="2">
    <location>
        <begin position="272"/>
        <end position="282"/>
    </location>
</feature>
<evidence type="ECO:0000259" key="3">
    <source>
        <dbReference type="PROSITE" id="PS50235"/>
    </source>
</evidence>
<dbReference type="Gene3D" id="3.90.70.10">
    <property type="entry name" value="Cysteine proteinases"/>
    <property type="match status" value="1"/>
</dbReference>
<feature type="compositionally biased region" description="Basic and acidic residues" evidence="2">
    <location>
        <begin position="238"/>
        <end position="257"/>
    </location>
</feature>
<feature type="compositionally biased region" description="Basic residues" evidence="2">
    <location>
        <begin position="414"/>
        <end position="423"/>
    </location>
</feature>